<evidence type="ECO:0000313" key="2">
    <source>
        <dbReference type="Proteomes" id="UP000504629"/>
    </source>
</evidence>
<organism evidence="2 3">
    <name type="scientific">Bombyx mandarina</name>
    <name type="common">Wild silk moth</name>
    <name type="synonym">Wild silkworm</name>
    <dbReference type="NCBI Taxonomy" id="7092"/>
    <lineage>
        <taxon>Eukaryota</taxon>
        <taxon>Metazoa</taxon>
        <taxon>Ecdysozoa</taxon>
        <taxon>Arthropoda</taxon>
        <taxon>Hexapoda</taxon>
        <taxon>Insecta</taxon>
        <taxon>Pterygota</taxon>
        <taxon>Neoptera</taxon>
        <taxon>Endopterygota</taxon>
        <taxon>Lepidoptera</taxon>
        <taxon>Glossata</taxon>
        <taxon>Ditrysia</taxon>
        <taxon>Bombycoidea</taxon>
        <taxon>Bombycidae</taxon>
        <taxon>Bombycinae</taxon>
        <taxon>Bombyx</taxon>
    </lineage>
</organism>
<proteinExistence type="predicted"/>
<sequence length="294" mass="34258">MIVLVYFILSFQDLRAVYLYHYDEASQRPRLPTFEDIEFEPISPLGKDKAKITAKNLNCHEFYKYALNCEVEAALIYNSSRKAPPTPEKIGDWCRSIKHHINCAIDWNSDCNDVTEQHFNDESIKGLMHVDSSVCDDEWFITQYDQVSDCISRSGDAWEGCYRTFTDVVDREKNKTNEWTHYQTHFKLCCARAKFRRCTFEALFESPGSKCSREHAVTLQKYSVFVSSGNVHQDCDHNMMYSECPGGDPRPSENTLKRLMNGDPDEMMISKGSELHHQWRILFLFYTLNLSRYG</sequence>
<keyword evidence="2" id="KW-1185">Reference proteome</keyword>
<name>A0A6J2K2Y2_BOMMA</name>
<dbReference type="KEGG" id="bman:114246846"/>
<dbReference type="Proteomes" id="UP000504629">
    <property type="component" value="Unplaced"/>
</dbReference>
<dbReference type="AlphaFoldDB" id="A0A6J2K2Y2"/>
<gene>
    <name evidence="3" type="primary">LOC114246846</name>
</gene>
<feature type="signal peptide" evidence="1">
    <location>
        <begin position="1"/>
        <end position="16"/>
    </location>
</feature>
<dbReference type="RefSeq" id="XP_028035362.1">
    <property type="nucleotide sequence ID" value="XM_028179561.1"/>
</dbReference>
<protein>
    <submittedName>
        <fullName evidence="3">Uncharacterized protein LOC114246846</fullName>
    </submittedName>
</protein>
<dbReference type="PANTHER" id="PTHR33964">
    <property type="entry name" value="RE45066P-RELATED"/>
    <property type="match status" value="1"/>
</dbReference>
<dbReference type="OrthoDB" id="7309239at2759"/>
<keyword evidence="1" id="KW-0732">Signal</keyword>
<accession>A0A6J2K2Y2</accession>
<dbReference type="GeneID" id="114246846"/>
<dbReference type="PANTHER" id="PTHR33964:SF1">
    <property type="entry name" value="RE45066P"/>
    <property type="match status" value="1"/>
</dbReference>
<feature type="chain" id="PRO_5026783752" evidence="1">
    <location>
        <begin position="17"/>
        <end position="294"/>
    </location>
</feature>
<evidence type="ECO:0000313" key="3">
    <source>
        <dbReference type="RefSeq" id="XP_028035362.1"/>
    </source>
</evidence>
<evidence type="ECO:0000256" key="1">
    <source>
        <dbReference type="SAM" id="SignalP"/>
    </source>
</evidence>
<reference evidence="3" key="1">
    <citation type="submission" date="2025-08" db="UniProtKB">
        <authorList>
            <consortium name="RefSeq"/>
        </authorList>
    </citation>
    <scope>IDENTIFICATION</scope>
    <source>
        <tissue evidence="3">Silk gland</tissue>
    </source>
</reference>